<dbReference type="RefSeq" id="WP_103937574.1">
    <property type="nucleotide sequence ID" value="NZ_FNVO01000004.1"/>
</dbReference>
<proteinExistence type="inferred from homology"/>
<evidence type="ECO:0000256" key="1">
    <source>
        <dbReference type="ARBA" id="ARBA00005254"/>
    </source>
</evidence>
<dbReference type="PANTHER" id="PTHR11941:SF133">
    <property type="entry name" value="1,2-EPOXYPHENYLACETYL-COA ISOMERASE"/>
    <property type="match status" value="1"/>
</dbReference>
<dbReference type="GO" id="GO:0016829">
    <property type="term" value="F:lyase activity"/>
    <property type="evidence" value="ECO:0007669"/>
    <property type="project" value="UniProtKB-KW"/>
</dbReference>
<dbReference type="Gene3D" id="1.10.12.10">
    <property type="entry name" value="Lyase 2-enoyl-coa Hydratase, Chain A, domain 2"/>
    <property type="match status" value="1"/>
</dbReference>
<comment type="similarity">
    <text evidence="1">Belongs to the enoyl-CoA hydratase/isomerase family.</text>
</comment>
<dbReference type="GO" id="GO:0006635">
    <property type="term" value="P:fatty acid beta-oxidation"/>
    <property type="evidence" value="ECO:0007669"/>
    <property type="project" value="TreeGrafter"/>
</dbReference>
<sequence>MRRDQESTASGGTETLLVSRPAPGVLWLTMNRPARRNALDRALGEELLRALEHAETDPQARVVVLTGAGSAFCGGDDLGAVDEHLAGDRRHSPVLGDTADPVYLRIVEAIVTSPQPVIAAVNGPAAGAGTELACAADLRIASDTARIGSCLVNVAQTGTAVMLPRIVGTAKATEIYLSGGLLDAADAERLGIYTRVVPFGELQDVVLAEARRLAAGPTRAIGLYKQLRERVYGQPLEQALRIQNGFHIRNNREVHDAVEGARAFVEKRSPEFTGR</sequence>
<organism evidence="3 4">
    <name type="scientific">Thermomonospora echinospora</name>
    <dbReference type="NCBI Taxonomy" id="1992"/>
    <lineage>
        <taxon>Bacteria</taxon>
        <taxon>Bacillati</taxon>
        <taxon>Actinomycetota</taxon>
        <taxon>Actinomycetes</taxon>
        <taxon>Streptosporangiales</taxon>
        <taxon>Thermomonosporaceae</taxon>
        <taxon>Thermomonospora</taxon>
    </lineage>
</organism>
<keyword evidence="2" id="KW-0456">Lyase</keyword>
<evidence type="ECO:0000313" key="3">
    <source>
        <dbReference type="EMBL" id="SEG25563.1"/>
    </source>
</evidence>
<dbReference type="Gene3D" id="3.90.226.10">
    <property type="entry name" value="2-enoyl-CoA Hydratase, Chain A, domain 1"/>
    <property type="match status" value="1"/>
</dbReference>
<gene>
    <name evidence="3" type="ORF">SAMN04489712_10499</name>
</gene>
<reference evidence="4" key="1">
    <citation type="submission" date="2016-10" db="EMBL/GenBank/DDBJ databases">
        <authorList>
            <person name="Varghese N."/>
            <person name="Submissions S."/>
        </authorList>
    </citation>
    <scope>NUCLEOTIDE SEQUENCE [LARGE SCALE GENOMIC DNA]</scope>
    <source>
        <strain evidence="4">DSM 43163</strain>
    </source>
</reference>
<dbReference type="InterPro" id="IPR001753">
    <property type="entry name" value="Enoyl-CoA_hydra/iso"/>
</dbReference>
<name>A0A1H5YN27_9ACTN</name>
<dbReference type="Proteomes" id="UP000236723">
    <property type="component" value="Unassembled WGS sequence"/>
</dbReference>
<dbReference type="OrthoDB" id="9777711at2"/>
<protein>
    <submittedName>
        <fullName evidence="3">Enoyl-CoA hydratase</fullName>
    </submittedName>
</protein>
<dbReference type="PANTHER" id="PTHR11941">
    <property type="entry name" value="ENOYL-COA HYDRATASE-RELATED"/>
    <property type="match status" value="1"/>
</dbReference>
<evidence type="ECO:0000313" key="4">
    <source>
        <dbReference type="Proteomes" id="UP000236723"/>
    </source>
</evidence>
<dbReference type="Pfam" id="PF00378">
    <property type="entry name" value="ECH_1"/>
    <property type="match status" value="1"/>
</dbReference>
<evidence type="ECO:0000256" key="2">
    <source>
        <dbReference type="ARBA" id="ARBA00023239"/>
    </source>
</evidence>
<dbReference type="InterPro" id="IPR014748">
    <property type="entry name" value="Enoyl-CoA_hydra_C"/>
</dbReference>
<keyword evidence="4" id="KW-1185">Reference proteome</keyword>
<dbReference type="EMBL" id="FNVO01000004">
    <property type="protein sequence ID" value="SEG25563.1"/>
    <property type="molecule type" value="Genomic_DNA"/>
</dbReference>
<dbReference type="InterPro" id="IPR029045">
    <property type="entry name" value="ClpP/crotonase-like_dom_sf"/>
</dbReference>
<dbReference type="AlphaFoldDB" id="A0A1H5YN27"/>
<dbReference type="SUPFAM" id="SSF52096">
    <property type="entry name" value="ClpP/crotonase"/>
    <property type="match status" value="1"/>
</dbReference>
<dbReference type="CDD" id="cd06558">
    <property type="entry name" value="crotonase-like"/>
    <property type="match status" value="1"/>
</dbReference>
<accession>A0A1H5YN27</accession>